<evidence type="ECO:0000313" key="2">
    <source>
        <dbReference type="Proteomes" id="UP000093199"/>
    </source>
</evidence>
<dbReference type="Proteomes" id="UP000093199">
    <property type="component" value="Unassembled WGS sequence"/>
</dbReference>
<comment type="caution">
    <text evidence="1">The sequence shown here is derived from an EMBL/GenBank/DDBJ whole genome shotgun (WGS) entry which is preliminary data.</text>
</comment>
<dbReference type="Pfam" id="PF02566">
    <property type="entry name" value="OsmC"/>
    <property type="match status" value="1"/>
</dbReference>
<dbReference type="Gene3D" id="3.30.300.20">
    <property type="match status" value="1"/>
</dbReference>
<dbReference type="PANTHER" id="PTHR34352">
    <property type="entry name" value="PROTEIN YHFA"/>
    <property type="match status" value="1"/>
</dbReference>
<dbReference type="InterPro" id="IPR036102">
    <property type="entry name" value="OsmC/Ohrsf"/>
</dbReference>
<sequence length="129" mass="14163">MEFTLTNTGAFSTNFEFGELTVSGNAEIGFRPYQLLVSSVAVCSGGVLKKILEKKRIPFTDITFTANVERDAEQVDKITKIDIHFVVTGDNLKQAVLEKSLETAIKNCSMVESVKDSIIVTETIEAKQA</sequence>
<dbReference type="EMBL" id="MASJ01000012">
    <property type="protein sequence ID" value="OCS85630.1"/>
    <property type="molecule type" value="Genomic_DNA"/>
</dbReference>
<dbReference type="SUPFAM" id="SSF82784">
    <property type="entry name" value="OsmC-like"/>
    <property type="match status" value="1"/>
</dbReference>
<evidence type="ECO:0000313" key="1">
    <source>
        <dbReference type="EMBL" id="OCS85630.1"/>
    </source>
</evidence>
<dbReference type="RefSeq" id="WP_066544816.1">
    <property type="nucleotide sequence ID" value="NZ_MASJ01000012.1"/>
</dbReference>
<proteinExistence type="predicted"/>
<dbReference type="PANTHER" id="PTHR34352:SF1">
    <property type="entry name" value="PROTEIN YHFA"/>
    <property type="match status" value="1"/>
</dbReference>
<gene>
    <name evidence="1" type="ORF">A6M13_02930</name>
</gene>
<dbReference type="AlphaFoldDB" id="A0A1C0YEP5"/>
<keyword evidence="2" id="KW-1185">Reference proteome</keyword>
<name>A0A1C0YEP5_9BACL</name>
<accession>A0A1C0YEP5</accession>
<organism evidence="1 2">
    <name type="scientific">Caryophanon tenue</name>
    <dbReference type="NCBI Taxonomy" id="33978"/>
    <lineage>
        <taxon>Bacteria</taxon>
        <taxon>Bacillati</taxon>
        <taxon>Bacillota</taxon>
        <taxon>Bacilli</taxon>
        <taxon>Bacillales</taxon>
        <taxon>Caryophanaceae</taxon>
        <taxon>Caryophanon</taxon>
    </lineage>
</organism>
<dbReference type="OrthoDB" id="13625at2"/>
<dbReference type="InterPro" id="IPR015946">
    <property type="entry name" value="KH_dom-like_a/b"/>
</dbReference>
<reference evidence="1 2" key="1">
    <citation type="submission" date="2016-07" db="EMBL/GenBank/DDBJ databases">
        <title>Caryophanon tenue genome sequencing.</title>
        <authorList>
            <person name="Verma A."/>
            <person name="Pal Y."/>
            <person name="Krishnamurthi S."/>
        </authorList>
    </citation>
    <scope>NUCLEOTIDE SEQUENCE [LARGE SCALE GENOMIC DNA]</scope>
    <source>
        <strain evidence="1 2">DSM 14152</strain>
    </source>
</reference>
<dbReference type="STRING" id="33978.A6M13_02930"/>
<dbReference type="InterPro" id="IPR003718">
    <property type="entry name" value="OsmC/Ohr_fam"/>
</dbReference>
<protein>
    <submittedName>
        <fullName evidence="1">Osmotically inducible protein C</fullName>
    </submittedName>
</protein>